<evidence type="ECO:0000259" key="3">
    <source>
        <dbReference type="Pfam" id="PF24784"/>
    </source>
</evidence>
<dbReference type="AlphaFoldDB" id="A0A8J1YAX7"/>
<organism evidence="4 5">
    <name type="scientific">Owenia fusiformis</name>
    <name type="common">Polychaete worm</name>
    <dbReference type="NCBI Taxonomy" id="6347"/>
    <lineage>
        <taxon>Eukaryota</taxon>
        <taxon>Metazoa</taxon>
        <taxon>Spiralia</taxon>
        <taxon>Lophotrochozoa</taxon>
        <taxon>Annelida</taxon>
        <taxon>Polychaeta</taxon>
        <taxon>Sedentaria</taxon>
        <taxon>Canalipalpata</taxon>
        <taxon>Sabellida</taxon>
        <taxon>Oweniida</taxon>
        <taxon>Oweniidae</taxon>
        <taxon>Owenia</taxon>
    </lineage>
</organism>
<reference evidence="4" key="1">
    <citation type="submission" date="2022-03" db="EMBL/GenBank/DDBJ databases">
        <authorList>
            <person name="Martin C."/>
        </authorList>
    </citation>
    <scope>NUCLEOTIDE SEQUENCE</scope>
</reference>
<dbReference type="OrthoDB" id="129121at2759"/>
<dbReference type="Pfam" id="PF24784">
    <property type="entry name" value="Temptin_C"/>
    <property type="match status" value="1"/>
</dbReference>
<dbReference type="InterPro" id="IPR036939">
    <property type="entry name" value="Cu2_ascorb_mOase_N_sf"/>
</dbReference>
<dbReference type="InterPro" id="IPR057626">
    <property type="entry name" value="S-S_Temptin"/>
</dbReference>
<keyword evidence="5" id="KW-1185">Reference proteome</keyword>
<dbReference type="Gene3D" id="2.60.120.230">
    <property type="match status" value="1"/>
</dbReference>
<dbReference type="Pfam" id="PF03712">
    <property type="entry name" value="Cu2_monoox_C"/>
    <property type="match status" value="1"/>
</dbReference>
<dbReference type="EMBL" id="CAIIXF020000003">
    <property type="protein sequence ID" value="CAH1778685.1"/>
    <property type="molecule type" value="Genomic_DNA"/>
</dbReference>
<comment type="caution">
    <text evidence="4">The sequence shown here is derived from an EMBL/GenBank/DDBJ whole genome shotgun (WGS) entry which is preliminary data.</text>
</comment>
<dbReference type="InterPro" id="IPR000945">
    <property type="entry name" value="DBH-like"/>
</dbReference>
<feature type="domain" description="Temptin Cys/Cys disulfide" evidence="3">
    <location>
        <begin position="19"/>
        <end position="116"/>
    </location>
</feature>
<evidence type="ECO:0000259" key="2">
    <source>
        <dbReference type="Pfam" id="PF03712"/>
    </source>
</evidence>
<dbReference type="GO" id="GO:0004500">
    <property type="term" value="F:dopamine beta-monooxygenase activity"/>
    <property type="evidence" value="ECO:0007669"/>
    <property type="project" value="InterPro"/>
</dbReference>
<proteinExistence type="predicted"/>
<dbReference type="PANTHER" id="PTHR10157:SF23">
    <property type="entry name" value="MOXD1 HOMOLOG 1"/>
    <property type="match status" value="1"/>
</dbReference>
<dbReference type="SUPFAM" id="SSF49742">
    <property type="entry name" value="PHM/PNGase F"/>
    <property type="match status" value="2"/>
</dbReference>
<dbReference type="InterPro" id="IPR008977">
    <property type="entry name" value="PHM/PNGase_F_dom_sf"/>
</dbReference>
<evidence type="ECO:0000313" key="5">
    <source>
        <dbReference type="Proteomes" id="UP000749559"/>
    </source>
</evidence>
<accession>A0A8J1YAX7</accession>
<dbReference type="InterPro" id="IPR000323">
    <property type="entry name" value="Cu2_ascorb_mOase_N"/>
</dbReference>
<evidence type="ECO:0000313" key="4">
    <source>
        <dbReference type="EMBL" id="CAH1778685.1"/>
    </source>
</evidence>
<protein>
    <submittedName>
        <fullName evidence="4">Uncharacterized protein</fullName>
    </submittedName>
</protein>
<dbReference type="GO" id="GO:0005507">
    <property type="term" value="F:copper ion binding"/>
    <property type="evidence" value="ECO:0007669"/>
    <property type="project" value="InterPro"/>
</dbReference>
<gene>
    <name evidence="4" type="ORF">OFUS_LOCUS5569</name>
</gene>
<feature type="domain" description="Copper type II ascorbate-dependent monooxygenase C-terminal" evidence="2">
    <location>
        <begin position="296"/>
        <end position="435"/>
    </location>
</feature>
<feature type="domain" description="Copper type II ascorbate-dependent monooxygenase N-terminal" evidence="1">
    <location>
        <begin position="155"/>
        <end position="275"/>
    </location>
</feature>
<evidence type="ECO:0000259" key="1">
    <source>
        <dbReference type="Pfam" id="PF01082"/>
    </source>
</evidence>
<dbReference type="Gene3D" id="2.60.120.310">
    <property type="entry name" value="Copper type II, ascorbate-dependent monooxygenase, N-terminal domain"/>
    <property type="match status" value="1"/>
</dbReference>
<dbReference type="PANTHER" id="PTHR10157">
    <property type="entry name" value="DOPAMINE BETA HYDROXYLASE RELATED"/>
    <property type="match status" value="1"/>
</dbReference>
<dbReference type="Proteomes" id="UP000749559">
    <property type="component" value="Unassembled WGS sequence"/>
</dbReference>
<sequence length="592" mass="66247">MEQHTIFVVFVFGIINSGKGYQYFQGLIPNGDQVPHPCKENYTWNGVGHRNPEGGGSRNQFGIDFLANGKKWNPTLCMKDSDKDGMSNGQELGDPSCVWRPGAQANRTSDLSHPGVCEPLDSEICLAQNQWEFCDSNEFKCPALDATKDVHTLTLRFNHTKVPAQKTNYYCQTFDIPTDQDYHIIASKPIINNTAVMHHSVIFGCLGGYGDDAGSMYNTASPCGMRPSDDRCTQMIIAWSLGFHGQCENERMGYRIGKTGYTKLVIQNHWNNPELRDDYYDSSGVLIYYTPNLRPYDGGMMIIGQTSLNIPPNMPLYTATSKMSKVCTNYITQDTGPLAIVGNYLHMHSLGKSIKLEQYTDGKMISSLGEVDVYHYDHPVRHIFETPVEIQSQDEVYLTCNYNSTGRNSTTIWGHGTSAEMCLAFIQYYPVSHHMLFILNQDSKDYCAVAVRDAGKLGVVEGCNLDDFIQTQLNSIIHKIENVCDVTGQSCYHNCYTYMKDLMKDNVCVRENNVIDMVESATSDYQNINAFWLGFKSCDKRIAANAATTMATTHWVKTTDDISMVRTVEGDTGETIIDDIADNNVATTVGQH</sequence>
<dbReference type="InterPro" id="IPR014784">
    <property type="entry name" value="Cu2_ascorb_mOase-like_C"/>
</dbReference>
<dbReference type="InterPro" id="IPR024548">
    <property type="entry name" value="Cu2_monoox_C"/>
</dbReference>
<dbReference type="Pfam" id="PF01082">
    <property type="entry name" value="Cu2_monooxygen"/>
    <property type="match status" value="1"/>
</dbReference>
<name>A0A8J1YAX7_OWEFU</name>